<dbReference type="InterPro" id="IPR050133">
    <property type="entry name" value="NqrDE/RnfAE_oxidrdctase"/>
</dbReference>
<keyword evidence="6 8" id="KW-1133">Transmembrane helix</keyword>
<comment type="subcellular location">
    <subcellularLocation>
        <location evidence="1">Endomembrane system</location>
        <topology evidence="1">Multi-pass membrane protein</topology>
    </subcellularLocation>
</comment>
<proteinExistence type="predicted"/>
<dbReference type="GO" id="GO:0005886">
    <property type="term" value="C:plasma membrane"/>
    <property type="evidence" value="ECO:0007669"/>
    <property type="project" value="TreeGrafter"/>
</dbReference>
<dbReference type="AlphaFoldDB" id="A0A418XNT8"/>
<feature type="transmembrane region" description="Helical" evidence="8">
    <location>
        <begin position="99"/>
        <end position="117"/>
    </location>
</feature>
<evidence type="ECO:0000256" key="2">
    <source>
        <dbReference type="ARBA" id="ARBA00022448"/>
    </source>
</evidence>
<keyword evidence="5" id="KW-1278">Translocase</keyword>
<feature type="transmembrane region" description="Helical" evidence="8">
    <location>
        <begin position="165"/>
        <end position="185"/>
    </location>
</feature>
<protein>
    <submittedName>
        <fullName evidence="9">Electron transporter RnfA</fullName>
    </submittedName>
</protein>
<accession>A0A418XNT8</accession>
<dbReference type="InterPro" id="IPR003667">
    <property type="entry name" value="NqrDE/RnfAE"/>
</dbReference>
<feature type="transmembrane region" description="Helical" evidence="8">
    <location>
        <begin position="66"/>
        <end position="87"/>
    </location>
</feature>
<evidence type="ECO:0000256" key="7">
    <source>
        <dbReference type="ARBA" id="ARBA00023136"/>
    </source>
</evidence>
<sequence length="191" mass="19911">MTELFLALIGAALVNNLFLTLPAGADALRAARVRLLGPASALLILLATPLAWLLQSLLLEPLELTHLRLFTFLPLLALLAWLSLRVLARLRPQLPQGGLWPLLLGNGAALGAMLLASQPAASFAQALALGFGGGLGFWLALTLFSDLLERIEQADVPVPFKGASIALIGAGLMGLAFLGFNGMGFNGLGAP</sequence>
<dbReference type="PANTHER" id="PTHR30335">
    <property type="entry name" value="INTEGRAL MEMBRANE PROTEIN OF SOXR-REDUCING COMPLEX"/>
    <property type="match status" value="1"/>
</dbReference>
<keyword evidence="2" id="KW-0813">Transport</keyword>
<evidence type="ECO:0000256" key="8">
    <source>
        <dbReference type="SAM" id="Phobius"/>
    </source>
</evidence>
<evidence type="ECO:0000256" key="1">
    <source>
        <dbReference type="ARBA" id="ARBA00004127"/>
    </source>
</evidence>
<name>A0A418XNT8_9PSED</name>
<keyword evidence="7 8" id="KW-0472">Membrane</keyword>
<keyword evidence="3" id="KW-0997">Cell inner membrane</keyword>
<keyword evidence="3" id="KW-1003">Cell membrane</keyword>
<gene>
    <name evidence="9" type="ORF">D3879_13155</name>
</gene>
<evidence type="ECO:0000256" key="6">
    <source>
        <dbReference type="ARBA" id="ARBA00022989"/>
    </source>
</evidence>
<evidence type="ECO:0000313" key="10">
    <source>
        <dbReference type="Proteomes" id="UP000284021"/>
    </source>
</evidence>
<dbReference type="Proteomes" id="UP000284021">
    <property type="component" value="Unassembled WGS sequence"/>
</dbReference>
<evidence type="ECO:0000256" key="5">
    <source>
        <dbReference type="ARBA" id="ARBA00022967"/>
    </source>
</evidence>
<keyword evidence="4 8" id="KW-0812">Transmembrane</keyword>
<feature type="transmembrane region" description="Helical" evidence="8">
    <location>
        <begin position="6"/>
        <end position="28"/>
    </location>
</feature>
<dbReference type="Pfam" id="PF02508">
    <property type="entry name" value="Rnf-Nqr"/>
    <property type="match status" value="1"/>
</dbReference>
<evidence type="ECO:0000313" key="9">
    <source>
        <dbReference type="EMBL" id="RJG14115.1"/>
    </source>
</evidence>
<dbReference type="RefSeq" id="WP_119954668.1">
    <property type="nucleotide sequence ID" value="NZ_QYUR01000002.1"/>
</dbReference>
<keyword evidence="10" id="KW-1185">Reference proteome</keyword>
<dbReference type="EMBL" id="QYUR01000002">
    <property type="protein sequence ID" value="RJG14115.1"/>
    <property type="molecule type" value="Genomic_DNA"/>
</dbReference>
<evidence type="ECO:0000256" key="4">
    <source>
        <dbReference type="ARBA" id="ARBA00022692"/>
    </source>
</evidence>
<reference evidence="9 10" key="1">
    <citation type="submission" date="2018-09" db="EMBL/GenBank/DDBJ databases">
        <authorList>
            <person name="Zhu H."/>
        </authorList>
    </citation>
    <scope>NUCLEOTIDE SEQUENCE [LARGE SCALE GENOMIC DNA]</scope>
    <source>
        <strain evidence="9 10">K1S02-6</strain>
    </source>
</reference>
<organism evidence="9 10">
    <name type="scientific">Pseudomonas cavernicola</name>
    <dbReference type="NCBI Taxonomy" id="2320866"/>
    <lineage>
        <taxon>Bacteria</taxon>
        <taxon>Pseudomonadati</taxon>
        <taxon>Pseudomonadota</taxon>
        <taxon>Gammaproteobacteria</taxon>
        <taxon>Pseudomonadales</taxon>
        <taxon>Pseudomonadaceae</taxon>
        <taxon>Pseudomonas</taxon>
    </lineage>
</organism>
<evidence type="ECO:0000256" key="3">
    <source>
        <dbReference type="ARBA" id="ARBA00022519"/>
    </source>
</evidence>
<feature type="transmembrane region" description="Helical" evidence="8">
    <location>
        <begin position="123"/>
        <end position="144"/>
    </location>
</feature>
<comment type="caution">
    <text evidence="9">The sequence shown here is derived from an EMBL/GenBank/DDBJ whole genome shotgun (WGS) entry which is preliminary data.</text>
</comment>
<dbReference type="GO" id="GO:0012505">
    <property type="term" value="C:endomembrane system"/>
    <property type="evidence" value="ECO:0007669"/>
    <property type="project" value="UniProtKB-SubCell"/>
</dbReference>
<feature type="transmembrane region" description="Helical" evidence="8">
    <location>
        <begin position="35"/>
        <end position="54"/>
    </location>
</feature>
<dbReference type="PANTHER" id="PTHR30335:SF0">
    <property type="entry name" value="ION-TRANSLOCATING OXIDOREDUCTASE COMPLEX SUBUNIT A"/>
    <property type="match status" value="1"/>
</dbReference>